<dbReference type="FunFam" id="3.30.70.330:FF:000105">
    <property type="entry name" value="HIV Tat-specific factor 1 homolog"/>
    <property type="match status" value="1"/>
</dbReference>
<evidence type="ECO:0000256" key="14">
    <source>
        <dbReference type="ARBA" id="ARBA00023015"/>
    </source>
</evidence>
<keyword evidence="12 22" id="KW-0694">RNA-binding</keyword>
<keyword evidence="4" id="KW-0158">Chromosome</keyword>
<keyword evidence="9" id="KW-0677">Repeat</keyword>
<evidence type="ECO:0000256" key="13">
    <source>
        <dbReference type="ARBA" id="ARBA00022990"/>
    </source>
</evidence>
<keyword evidence="8" id="KW-0747">Spliceosome</keyword>
<dbReference type="PANTHER" id="PTHR15608:SF0">
    <property type="entry name" value="HIV TAT-SPECIFIC FACTOR 1"/>
    <property type="match status" value="1"/>
</dbReference>
<evidence type="ECO:0000256" key="5">
    <source>
        <dbReference type="ARBA" id="ARBA00022499"/>
    </source>
</evidence>
<evidence type="ECO:0000256" key="9">
    <source>
        <dbReference type="ARBA" id="ARBA00022737"/>
    </source>
</evidence>
<dbReference type="Pfam" id="PF00076">
    <property type="entry name" value="RRM_1"/>
    <property type="match status" value="2"/>
</dbReference>
<dbReference type="OrthoDB" id="10258585at2759"/>
<accession>A0A7J7KKV6</accession>
<feature type="domain" description="RRM" evidence="24">
    <location>
        <begin position="369"/>
        <end position="454"/>
    </location>
</feature>
<dbReference type="GO" id="GO:0005694">
    <property type="term" value="C:chromosome"/>
    <property type="evidence" value="ECO:0007669"/>
    <property type="project" value="UniProtKB-SubCell"/>
</dbReference>
<evidence type="ECO:0000256" key="20">
    <source>
        <dbReference type="ARBA" id="ARBA00062124"/>
    </source>
</evidence>
<dbReference type="InterPro" id="IPR000504">
    <property type="entry name" value="RRM_dom"/>
</dbReference>
<keyword evidence="15" id="KW-0010">Activator</keyword>
<keyword evidence="7" id="KW-0507">mRNA processing</keyword>
<comment type="caution">
    <text evidence="25">The sequence shown here is derived from an EMBL/GenBank/DDBJ whole genome shotgun (WGS) entry which is preliminary data.</text>
</comment>
<evidence type="ECO:0000256" key="16">
    <source>
        <dbReference type="ARBA" id="ARBA00023163"/>
    </source>
</evidence>
<feature type="region of interest" description="Disordered" evidence="23">
    <location>
        <begin position="185"/>
        <end position="235"/>
    </location>
</feature>
<reference evidence="25" key="1">
    <citation type="submission" date="2020-06" db="EMBL/GenBank/DDBJ databases">
        <title>Draft genome of Bugula neritina, a colonial animal packing powerful symbionts and potential medicines.</title>
        <authorList>
            <person name="Rayko M."/>
        </authorList>
    </citation>
    <scope>NUCLEOTIDE SEQUENCE [LARGE SCALE GENOMIC DNA]</scope>
    <source>
        <strain evidence="25">Kwan_BN1</strain>
    </source>
</reference>
<evidence type="ECO:0000259" key="24">
    <source>
        <dbReference type="PROSITE" id="PS50102"/>
    </source>
</evidence>
<dbReference type="GO" id="GO:0003723">
    <property type="term" value="F:RNA binding"/>
    <property type="evidence" value="ECO:0007669"/>
    <property type="project" value="UniProtKB-UniRule"/>
</dbReference>
<evidence type="ECO:0000256" key="22">
    <source>
        <dbReference type="PROSITE-ProRule" id="PRU00176"/>
    </source>
</evidence>
<keyword evidence="5" id="KW-1017">Isopeptide bond</keyword>
<evidence type="ECO:0000256" key="17">
    <source>
        <dbReference type="ARBA" id="ARBA00023187"/>
    </source>
</evidence>
<evidence type="ECO:0000256" key="8">
    <source>
        <dbReference type="ARBA" id="ARBA00022728"/>
    </source>
</evidence>
<dbReference type="EMBL" id="VXIV02000433">
    <property type="protein sequence ID" value="KAF6038298.1"/>
    <property type="molecule type" value="Genomic_DNA"/>
</dbReference>
<keyword evidence="6" id="KW-0597">Phosphoprotein</keyword>
<dbReference type="InterPro" id="IPR034393">
    <property type="entry name" value="TatSF1-like"/>
</dbReference>
<dbReference type="InterPro" id="IPR012677">
    <property type="entry name" value="Nucleotide-bd_a/b_plait_sf"/>
</dbReference>
<keyword evidence="16" id="KW-0804">Transcription</keyword>
<dbReference type="FunFam" id="3.30.70.330:FF:000202">
    <property type="entry name" value="HIV Tat-specific factor 1"/>
    <property type="match status" value="1"/>
</dbReference>
<feature type="compositionally biased region" description="Basic and acidic residues" evidence="23">
    <location>
        <begin position="205"/>
        <end position="218"/>
    </location>
</feature>
<dbReference type="GO" id="GO:0005686">
    <property type="term" value="C:U2 snRNP"/>
    <property type="evidence" value="ECO:0007669"/>
    <property type="project" value="TreeGrafter"/>
</dbReference>
<keyword evidence="14" id="KW-0805">Transcription regulation</keyword>
<evidence type="ECO:0000256" key="23">
    <source>
        <dbReference type="SAM" id="MobiDB-lite"/>
    </source>
</evidence>
<comment type="subcellular location">
    <subcellularLocation>
        <location evidence="2">Chromosome</location>
    </subcellularLocation>
    <subcellularLocation>
        <location evidence="1">Nucleus</location>
    </subcellularLocation>
</comment>
<feature type="compositionally biased region" description="Low complexity" evidence="23">
    <location>
        <begin position="194"/>
        <end position="204"/>
    </location>
</feature>
<sequence>MSDDEEEFEEQIRLEKLEASKNTELSEIIEDGRVKIDEDGTEFEWDAKKKAWFPKINEDFIAQYQMNYGNNPLNVEPKKGEQNSSDKGDDSSYAAWYSYYNGAAVVSDNTDNPGVRDPAYPKWYYKRLYGVDPDETDEKYKEWAANMVSQSDGAEDTPAVGDPAYPKWYYKQLYGVDPDETDEKYKEWAANMVSQSSGAENSSESQKEEEGKTKEPPTKKKKPEPTWFEQTEEHNTSVYVQGLPDDITEDEFKDMMSKCGIIAYDYDKKKLKLKLYTDKKTGQTKGDGLCTYIKRESVDLAMQLIDESTLRGSKMEVQLAEFKLKGEFDPKLRRKPKNNKAKRREKEKQAKLLDWRPDKLPDERHVSEKTVVLKNLFDPAEFDKNPAAIQEVRADMRQECSKYGEIKKITIYDRNAEGVITVTFKEFEEADLCISSLNHRWFGGRRVMASNWNGKEKYEVKETAEQEAERLRKWDEYLESGGDDDSKS</sequence>
<keyword evidence="11" id="KW-0832">Ubl conjugation</keyword>
<evidence type="ECO:0000256" key="10">
    <source>
        <dbReference type="ARBA" id="ARBA00022763"/>
    </source>
</evidence>
<keyword evidence="10" id="KW-0227">DNA damage</keyword>
<proteinExistence type="inferred from homology"/>
<feature type="domain" description="RRM" evidence="24">
    <location>
        <begin position="236"/>
        <end position="322"/>
    </location>
</feature>
<evidence type="ECO:0000256" key="12">
    <source>
        <dbReference type="ARBA" id="ARBA00022884"/>
    </source>
</evidence>
<evidence type="ECO:0000313" key="26">
    <source>
        <dbReference type="Proteomes" id="UP000593567"/>
    </source>
</evidence>
<keyword evidence="13" id="KW-0007">Acetylation</keyword>
<dbReference type="SUPFAM" id="SSF54928">
    <property type="entry name" value="RNA-binding domain, RBD"/>
    <property type="match status" value="1"/>
</dbReference>
<dbReference type="GO" id="GO:0000398">
    <property type="term" value="P:mRNA splicing, via spliceosome"/>
    <property type="evidence" value="ECO:0007669"/>
    <property type="project" value="UniProtKB-ARBA"/>
</dbReference>
<protein>
    <recommendedName>
        <fullName evidence="21">17S U2 SnRNP complex component HTATSF1</fullName>
    </recommendedName>
</protein>
<dbReference type="GO" id="GO:0006281">
    <property type="term" value="P:DNA repair"/>
    <property type="evidence" value="ECO:0007669"/>
    <property type="project" value="UniProtKB-KW"/>
</dbReference>
<gene>
    <name evidence="25" type="ORF">EB796_003396</name>
</gene>
<dbReference type="AlphaFoldDB" id="A0A7J7KKV6"/>
<dbReference type="CDD" id="cd12282">
    <property type="entry name" value="RRM2_TatSF1_like"/>
    <property type="match status" value="1"/>
</dbReference>
<evidence type="ECO:0000256" key="1">
    <source>
        <dbReference type="ARBA" id="ARBA00004123"/>
    </source>
</evidence>
<organism evidence="25 26">
    <name type="scientific">Bugula neritina</name>
    <name type="common">Brown bryozoan</name>
    <name type="synonym">Sertularia neritina</name>
    <dbReference type="NCBI Taxonomy" id="10212"/>
    <lineage>
        <taxon>Eukaryota</taxon>
        <taxon>Metazoa</taxon>
        <taxon>Spiralia</taxon>
        <taxon>Lophotrochozoa</taxon>
        <taxon>Bryozoa</taxon>
        <taxon>Gymnolaemata</taxon>
        <taxon>Cheilostomatida</taxon>
        <taxon>Flustrina</taxon>
        <taxon>Buguloidea</taxon>
        <taxon>Bugulidae</taxon>
        <taxon>Bugula</taxon>
    </lineage>
</organism>
<dbReference type="SMART" id="SM00360">
    <property type="entry name" value="RRM"/>
    <property type="match status" value="2"/>
</dbReference>
<evidence type="ECO:0000313" key="25">
    <source>
        <dbReference type="EMBL" id="KAF6038298.1"/>
    </source>
</evidence>
<comment type="similarity">
    <text evidence="3">Belongs to the HTATSF1 family.</text>
</comment>
<evidence type="ECO:0000256" key="2">
    <source>
        <dbReference type="ARBA" id="ARBA00004286"/>
    </source>
</evidence>
<dbReference type="Proteomes" id="UP000593567">
    <property type="component" value="Unassembled WGS sequence"/>
</dbReference>
<dbReference type="InterPro" id="IPR035979">
    <property type="entry name" value="RBD_domain_sf"/>
</dbReference>
<dbReference type="GO" id="GO:0005684">
    <property type="term" value="C:U2-type spliceosomal complex"/>
    <property type="evidence" value="ECO:0007669"/>
    <property type="project" value="TreeGrafter"/>
</dbReference>
<evidence type="ECO:0000256" key="4">
    <source>
        <dbReference type="ARBA" id="ARBA00022454"/>
    </source>
</evidence>
<evidence type="ECO:0000256" key="18">
    <source>
        <dbReference type="ARBA" id="ARBA00023204"/>
    </source>
</evidence>
<dbReference type="PANTHER" id="PTHR15608">
    <property type="entry name" value="SPLICING FACTOR U2AF-ASSOCIATED PROTEIN 2"/>
    <property type="match status" value="1"/>
</dbReference>
<dbReference type="Gene3D" id="3.30.70.330">
    <property type="match status" value="2"/>
</dbReference>
<keyword evidence="17" id="KW-0508">mRNA splicing</keyword>
<dbReference type="PROSITE" id="PS50102">
    <property type="entry name" value="RRM"/>
    <property type="match status" value="2"/>
</dbReference>
<evidence type="ECO:0000256" key="11">
    <source>
        <dbReference type="ARBA" id="ARBA00022843"/>
    </source>
</evidence>
<evidence type="ECO:0000256" key="3">
    <source>
        <dbReference type="ARBA" id="ARBA00007747"/>
    </source>
</evidence>
<name>A0A7J7KKV6_BUGNE</name>
<evidence type="ECO:0000256" key="19">
    <source>
        <dbReference type="ARBA" id="ARBA00023242"/>
    </source>
</evidence>
<evidence type="ECO:0000256" key="6">
    <source>
        <dbReference type="ARBA" id="ARBA00022553"/>
    </source>
</evidence>
<keyword evidence="19" id="KW-0539">Nucleus</keyword>
<keyword evidence="18" id="KW-0234">DNA repair</keyword>
<evidence type="ECO:0000256" key="7">
    <source>
        <dbReference type="ARBA" id="ARBA00022664"/>
    </source>
</evidence>
<evidence type="ECO:0000256" key="15">
    <source>
        <dbReference type="ARBA" id="ARBA00023159"/>
    </source>
</evidence>
<keyword evidence="26" id="KW-1185">Reference proteome</keyword>
<evidence type="ECO:0000256" key="21">
    <source>
        <dbReference type="ARBA" id="ARBA00073773"/>
    </source>
</evidence>
<comment type="subunit">
    <text evidence="20">Component of the 17S U2 SnRNP complex, a ribonucleoprotein complex that contains small nuclear RNA (snRNA) U2 and a number of specific proteins. Within the 17S U2 SnRNP complex, interacts (via UHM region) directly with SF3B1. Component of a complex which is at least composed of HTATSF1/Tat-SF1, the P-TEFb complex components CDK9 and CCNT1, RNA polymerase II, SUPT5H, and NCL/nucleolin. Interacts with GTF2F2/RAP30 and POLR2A. Interacts with TCERG1/CA150. Interacts with (poly-ADP-ribosylated) RPA1; promoting HTATSF1 recruitment to DNA damage sites. Interacts (when phosphorylated) with TOPBP1; promoting recruitment of TOPBP1 to DNA damage sites during S-phase.</text>
</comment>